<proteinExistence type="predicted"/>
<evidence type="ECO:0000256" key="1">
    <source>
        <dbReference type="SAM" id="MobiDB-lite"/>
    </source>
</evidence>
<accession>A0AAD3HLG1</accession>
<gene>
    <name evidence="2" type="ORF">Agub_g7093</name>
</gene>
<sequence length="635" mass="64254">HGGSTVGGDGAGLAPPPVLCCLEGAVLSDWWPLVVLPPTATATLAAEELNTLLLGEHCANEAWLRHLLVDFGLVLEALYPIPWHSQPLGVNANDAHADPWVSPAPASELHAAVRLDCTTANDNLASNTTVKGDADEDNSTYSTASCNAADDTSLTASHPDAVPPSPAPPASTHEAIPATPASTHEAIPATPASTHEAIPATPASTHEAIPATPASTHEAIPATPASPPSWRSHNDSRFAAVSPPRSEPAQRSGPSAVVEELQFFGFSASADATVDSMLQTPTTTSSASVASGPNSAASTATTTAAINSIPAAVPLGVSSVDTAAGVATSSAPAATALSAVAGGTGVNLHEGAAVASDSLGGGLDAPAGSADACLTDDGHGEGAGSVISRVAAVSAAAVPAPSYTVGDRSGAEGLRRIQRRQQAERDEEQREQRRREQQQQLELRARALLAFFLKWGFYNCSLVVVEYLSTRGSCVTDVNTAVTDRPAAATATAVSMPPLPRPHDVAAAVSAADPTAYVNLPEGRLRVATAAAETKKNDDYGFGSQDAHPDLCAARNRKSGVTAASISSSSGCDSNRFHQQQQLSPSLPPVASCSSGAVVERRLGNGAGSAAVSVAADATCTAMGVAYAAERGPPA</sequence>
<feature type="non-terminal residue" evidence="2">
    <location>
        <position position="1"/>
    </location>
</feature>
<organism evidence="2 3">
    <name type="scientific">Astrephomene gubernaculifera</name>
    <dbReference type="NCBI Taxonomy" id="47775"/>
    <lineage>
        <taxon>Eukaryota</taxon>
        <taxon>Viridiplantae</taxon>
        <taxon>Chlorophyta</taxon>
        <taxon>core chlorophytes</taxon>
        <taxon>Chlorophyceae</taxon>
        <taxon>CS clade</taxon>
        <taxon>Chlamydomonadales</taxon>
        <taxon>Astrephomenaceae</taxon>
        <taxon>Astrephomene</taxon>
    </lineage>
</organism>
<feature type="compositionally biased region" description="Polar residues" evidence="1">
    <location>
        <begin position="139"/>
        <end position="155"/>
    </location>
</feature>
<reference evidence="2 3" key="1">
    <citation type="journal article" date="2021" name="Sci. Rep.">
        <title>Genome sequencing of the multicellular alga Astrephomene provides insights into convergent evolution of germ-soma differentiation.</title>
        <authorList>
            <person name="Yamashita S."/>
            <person name="Yamamoto K."/>
            <person name="Matsuzaki R."/>
            <person name="Suzuki S."/>
            <person name="Yamaguchi H."/>
            <person name="Hirooka S."/>
            <person name="Minakuchi Y."/>
            <person name="Miyagishima S."/>
            <person name="Kawachi M."/>
            <person name="Toyoda A."/>
            <person name="Nozaki H."/>
        </authorList>
    </citation>
    <scope>NUCLEOTIDE SEQUENCE [LARGE SCALE GENOMIC DNA]</scope>
    <source>
        <strain evidence="2 3">NIES-4017</strain>
    </source>
</reference>
<feature type="compositionally biased region" description="Basic and acidic residues" evidence="1">
    <location>
        <begin position="409"/>
        <end position="433"/>
    </location>
</feature>
<feature type="region of interest" description="Disordered" evidence="1">
    <location>
        <begin position="123"/>
        <end position="176"/>
    </location>
</feature>
<evidence type="ECO:0000313" key="3">
    <source>
        <dbReference type="Proteomes" id="UP001054857"/>
    </source>
</evidence>
<evidence type="ECO:0000313" key="2">
    <source>
        <dbReference type="EMBL" id="GFR45679.1"/>
    </source>
</evidence>
<feature type="region of interest" description="Disordered" evidence="1">
    <location>
        <begin position="569"/>
        <end position="591"/>
    </location>
</feature>
<feature type="region of interest" description="Disordered" evidence="1">
    <location>
        <begin position="213"/>
        <end position="254"/>
    </location>
</feature>
<comment type="caution">
    <text evidence="2">The sequence shown here is derived from an EMBL/GenBank/DDBJ whole genome shotgun (WGS) entry which is preliminary data.</text>
</comment>
<feature type="compositionally biased region" description="Low complexity" evidence="1">
    <location>
        <begin position="569"/>
        <end position="585"/>
    </location>
</feature>
<protein>
    <submittedName>
        <fullName evidence="2">Uncharacterized protein</fullName>
    </submittedName>
</protein>
<feature type="non-terminal residue" evidence="2">
    <location>
        <position position="635"/>
    </location>
</feature>
<dbReference type="EMBL" id="BMAR01000010">
    <property type="protein sequence ID" value="GFR45679.1"/>
    <property type="molecule type" value="Genomic_DNA"/>
</dbReference>
<name>A0AAD3HLG1_9CHLO</name>
<dbReference type="Proteomes" id="UP001054857">
    <property type="component" value="Unassembled WGS sequence"/>
</dbReference>
<feature type="region of interest" description="Disordered" evidence="1">
    <location>
        <begin position="402"/>
        <end position="433"/>
    </location>
</feature>
<keyword evidence="3" id="KW-1185">Reference proteome</keyword>
<dbReference type="AlphaFoldDB" id="A0AAD3HLG1"/>